<dbReference type="Gene3D" id="3.40.50.720">
    <property type="entry name" value="NAD(P)-binding Rossmann-like Domain"/>
    <property type="match status" value="1"/>
</dbReference>
<dbReference type="Gene3D" id="1.10.287.70">
    <property type="match status" value="1"/>
</dbReference>
<keyword evidence="5" id="KW-1185">Reference proteome</keyword>
<dbReference type="KEGG" id="dmm:dnm_036890"/>
<keyword evidence="4" id="KW-0813">Transport</keyword>
<comment type="subcellular location">
    <subcellularLocation>
        <location evidence="1">Cell membrane</location>
        <topology evidence="1">Multi-pass membrane protein</topology>
    </subcellularLocation>
</comment>
<keyword evidence="4" id="KW-0406">Ion transport</keyword>
<keyword evidence="4" id="KW-0407">Ion channel</keyword>
<keyword evidence="2" id="KW-1133">Transmembrane helix</keyword>
<dbReference type="PROSITE" id="PS51201">
    <property type="entry name" value="RCK_N"/>
    <property type="match status" value="1"/>
</dbReference>
<gene>
    <name evidence="4" type="ORF">dnm_036890</name>
</gene>
<dbReference type="InterPro" id="IPR003148">
    <property type="entry name" value="RCK_N"/>
</dbReference>
<feature type="transmembrane region" description="Helical" evidence="2">
    <location>
        <begin position="12"/>
        <end position="34"/>
    </location>
</feature>
<evidence type="ECO:0000256" key="1">
    <source>
        <dbReference type="ARBA" id="ARBA00004651"/>
    </source>
</evidence>
<dbReference type="AlphaFoldDB" id="A0A975BMC2"/>
<dbReference type="SUPFAM" id="SSF51735">
    <property type="entry name" value="NAD(P)-binding Rossmann-fold domains"/>
    <property type="match status" value="1"/>
</dbReference>
<dbReference type="GO" id="GO:0006813">
    <property type="term" value="P:potassium ion transport"/>
    <property type="evidence" value="ECO:0007669"/>
    <property type="project" value="InterPro"/>
</dbReference>
<dbReference type="InterPro" id="IPR010420">
    <property type="entry name" value="CASTOR/POLLUX/SYM8_dom"/>
</dbReference>
<dbReference type="GO" id="GO:0005886">
    <property type="term" value="C:plasma membrane"/>
    <property type="evidence" value="ECO:0007669"/>
    <property type="project" value="UniProtKB-SubCell"/>
</dbReference>
<proteinExistence type="predicted"/>
<reference evidence="4" key="1">
    <citation type="journal article" date="2021" name="Microb. Physiol.">
        <title>Proteogenomic Insights into the Physiology of Marine, Sulfate-Reducing, Filamentous Desulfonema limicola and Desulfonema magnum.</title>
        <authorList>
            <person name="Schnaars V."/>
            <person name="Wohlbrand L."/>
            <person name="Scheve S."/>
            <person name="Hinrichs C."/>
            <person name="Reinhardt R."/>
            <person name="Rabus R."/>
        </authorList>
    </citation>
    <scope>NUCLEOTIDE SEQUENCE</scope>
    <source>
        <strain evidence="4">4be13</strain>
    </source>
</reference>
<dbReference type="PRINTS" id="PR00169">
    <property type="entry name" value="KCHANNEL"/>
</dbReference>
<dbReference type="GO" id="GO:0034220">
    <property type="term" value="P:monoatomic ion transmembrane transport"/>
    <property type="evidence" value="ECO:0007669"/>
    <property type="project" value="UniProtKB-KW"/>
</dbReference>
<evidence type="ECO:0000259" key="3">
    <source>
        <dbReference type="PROSITE" id="PS51201"/>
    </source>
</evidence>
<evidence type="ECO:0000313" key="4">
    <source>
        <dbReference type="EMBL" id="QTA87655.1"/>
    </source>
</evidence>
<keyword evidence="2" id="KW-0812">Transmembrane</keyword>
<feature type="domain" description="RCK N-terminal" evidence="3">
    <location>
        <begin position="109"/>
        <end position="234"/>
    </location>
</feature>
<dbReference type="Pfam" id="PF22614">
    <property type="entry name" value="Slo-like_RCK"/>
    <property type="match status" value="1"/>
</dbReference>
<dbReference type="InterPro" id="IPR013099">
    <property type="entry name" value="K_chnl_dom"/>
</dbReference>
<protein>
    <submittedName>
        <fullName evidence="4">Potassium channel domain-containing protein</fullName>
    </submittedName>
</protein>
<organism evidence="4 5">
    <name type="scientific">Desulfonema magnum</name>
    <dbReference type="NCBI Taxonomy" id="45655"/>
    <lineage>
        <taxon>Bacteria</taxon>
        <taxon>Pseudomonadati</taxon>
        <taxon>Thermodesulfobacteriota</taxon>
        <taxon>Desulfobacteria</taxon>
        <taxon>Desulfobacterales</taxon>
        <taxon>Desulfococcaceae</taxon>
        <taxon>Desulfonema</taxon>
    </lineage>
</organism>
<dbReference type="EMBL" id="CP061800">
    <property type="protein sequence ID" value="QTA87655.1"/>
    <property type="molecule type" value="Genomic_DNA"/>
</dbReference>
<dbReference type="Pfam" id="PF07885">
    <property type="entry name" value="Ion_trans_2"/>
    <property type="match status" value="1"/>
</dbReference>
<dbReference type="PANTHER" id="PTHR43833">
    <property type="entry name" value="POTASSIUM CHANNEL PROTEIN 2-RELATED-RELATED"/>
    <property type="match status" value="1"/>
</dbReference>
<dbReference type="InterPro" id="IPR050721">
    <property type="entry name" value="Trk_Ktr_HKT_K-transport"/>
</dbReference>
<dbReference type="PANTHER" id="PTHR43833:SF9">
    <property type="entry name" value="POTASSIUM CHANNEL PROTEIN YUGO-RELATED"/>
    <property type="match status" value="1"/>
</dbReference>
<sequence>MKKIIAIIRREKIFKVFLITFVVILSGSTAFMFFEKNFKLMDALWWSVVTLTTVGYGDISPATTGGRLVGMAVMLMGIGLLGILTASIATIFVEKRLLENKGMKSIQVTDHFIICGWNFRGNEIVEELRADPKCTDVPIVIIADIPEKPLDDPRVYFIRGEVKADILEKASLNAAHVVIILSDDNLDAYARDAKTILNTLTIKNINPAVYTCVELMDAENMEHCQMAKADEVIVAGDLCTNLLVQAALDHGITRMISELVSNRYGKEIYKIKLPPRMADKNFFEVMCELKKKHDVLCLGVEDKTGKNLISNPDNSYRFDKDDQLIVIASKRPEITSSVR</sequence>
<evidence type="ECO:0000256" key="2">
    <source>
        <dbReference type="SAM" id="Phobius"/>
    </source>
</evidence>
<evidence type="ECO:0000313" key="5">
    <source>
        <dbReference type="Proteomes" id="UP000663722"/>
    </source>
</evidence>
<dbReference type="Proteomes" id="UP000663722">
    <property type="component" value="Chromosome"/>
</dbReference>
<accession>A0A975BMC2</accession>
<feature type="transmembrane region" description="Helical" evidence="2">
    <location>
        <begin position="68"/>
        <end position="93"/>
    </location>
</feature>
<dbReference type="InterPro" id="IPR036291">
    <property type="entry name" value="NAD(P)-bd_dom_sf"/>
</dbReference>
<name>A0A975BMC2_9BACT</name>
<keyword evidence="2" id="KW-0472">Membrane</keyword>
<dbReference type="SUPFAM" id="SSF81324">
    <property type="entry name" value="Voltage-gated potassium channels"/>
    <property type="match status" value="1"/>
</dbReference>
<dbReference type="RefSeq" id="WP_207682759.1">
    <property type="nucleotide sequence ID" value="NZ_CP061800.1"/>
</dbReference>
<dbReference type="Pfam" id="PF06241">
    <property type="entry name" value="Castor_Poll_mid"/>
    <property type="match status" value="1"/>
</dbReference>